<dbReference type="AlphaFoldDB" id="A0A5B8XLT7"/>
<dbReference type="GO" id="GO:0005737">
    <property type="term" value="C:cytoplasm"/>
    <property type="evidence" value="ECO:0007669"/>
    <property type="project" value="TreeGrafter"/>
</dbReference>
<dbReference type="Gene3D" id="2.130.10.30">
    <property type="entry name" value="Regulator of chromosome condensation 1/beta-lactamase-inhibitor protein II"/>
    <property type="match status" value="3"/>
</dbReference>
<keyword evidence="2" id="KW-0732">Signal</keyword>
<dbReference type="EMBL" id="CP042467">
    <property type="protein sequence ID" value="QED26812.1"/>
    <property type="molecule type" value="Genomic_DNA"/>
</dbReference>
<dbReference type="PANTHER" id="PTHR45982">
    <property type="entry name" value="REGULATOR OF CHROMOSOME CONDENSATION"/>
    <property type="match status" value="1"/>
</dbReference>
<gene>
    <name evidence="3" type="ORF">FRD01_06065</name>
</gene>
<dbReference type="InterPro" id="IPR009091">
    <property type="entry name" value="RCC1/BLIP-II"/>
</dbReference>
<feature type="signal peptide" evidence="2">
    <location>
        <begin position="1"/>
        <end position="32"/>
    </location>
</feature>
<protein>
    <recommendedName>
        <fullName evidence="5">BNR repeat domain protein</fullName>
    </recommendedName>
</protein>
<dbReference type="OrthoDB" id="5477973at2"/>
<dbReference type="PANTHER" id="PTHR45982:SF1">
    <property type="entry name" value="REGULATOR OF CHROMOSOME CONDENSATION"/>
    <property type="match status" value="1"/>
</dbReference>
<organism evidence="3 4">
    <name type="scientific">Microvenator marinus</name>
    <dbReference type="NCBI Taxonomy" id="2600177"/>
    <lineage>
        <taxon>Bacteria</taxon>
        <taxon>Deltaproteobacteria</taxon>
        <taxon>Bradymonadales</taxon>
        <taxon>Microvenatoraceae</taxon>
        <taxon>Microvenator</taxon>
    </lineage>
</organism>
<dbReference type="PROSITE" id="PS51257">
    <property type="entry name" value="PROKAR_LIPOPROTEIN"/>
    <property type="match status" value="1"/>
</dbReference>
<evidence type="ECO:0000313" key="3">
    <source>
        <dbReference type="EMBL" id="QED26812.1"/>
    </source>
</evidence>
<keyword evidence="4" id="KW-1185">Reference proteome</keyword>
<sequence length="889" mass="92761">MRASLQRLTQKLANPMKKLVILFGLLVLSACSDDPQTPQGNNFYELPPEDDAGTGDDGVDQNCEAETDEAMCARLQYVCGPLTDIDNCGDERSIESCGDPATVCQAFETCEAGVCGCEAETDAEFCARADYECGELTQTDNCGTERTVNCDADETACNEYETCGAETPGSCGCIAETELDFCIRLGVECGEWVDIDNCGTERTVNCGDPEVVCGAGETCGEEVAGMCSCVPETDEEFCARNSWECGELTADDNCGAERTIDCGLEEEVCEALETCGGAGVEGQCGCQAASDTQLCQLNNTACGPLEVVDECGVTRTIPECGTCIDPETCGGGGVEGQCGCTGDSEQSICTAAGAECGDLDVVDNCNDARTINCGLEDAVCTNFDTCGGGGTENTCGCTPVTCASEGLLCGTHPDGCGGTITCSSFCVEKLSAGVDHVCAMGTDRLKCWGRNHLGQLGDGTTTQRNNPVNITGLPSVADVAAGFGNTCAVTDTGAVHCWGSNAEGQLGVGTTVDNRSPGSPAINSGASQVVVGETHVCALVNGGVRCWGSNTYGKVGRAGLNFGAKVGVPNPVDNLTTDVVQLAAGLHHTCALKADGTVWCWGRNRFGQLGNLQTQNPLFIEAFAFDGASFANLDLATYSQVPVQVATLPQSVFITAGRDHTCAIDVDDNVWCWGSLVRQPTATSNCPVDTGTVDNNNNPIFRNGESCAIFPKADPLAPVYPIARYTTTVTNKECDEGCGNNEVCGPVSGKCESYPISNIYVDRAALSPVQVGLTEGALYLGSGANHVCAVVEDPNLMASNVRCFGLNAFGQLGDGTDNGWTDPVSLYLDTNDEIVRATAVAAGANYSCALVDDSNVKCWGSNQYGQIGNSALVRDESFRPYDVKLNFQP</sequence>
<dbReference type="Proteomes" id="UP000321595">
    <property type="component" value="Chromosome"/>
</dbReference>
<dbReference type="PROSITE" id="PS50012">
    <property type="entry name" value="RCC1_3"/>
    <property type="match status" value="5"/>
</dbReference>
<dbReference type="Pfam" id="PF13540">
    <property type="entry name" value="RCC1_2"/>
    <property type="match status" value="5"/>
</dbReference>
<feature type="region of interest" description="Disordered" evidence="1">
    <location>
        <begin position="38"/>
        <end position="60"/>
    </location>
</feature>
<dbReference type="InterPro" id="IPR051553">
    <property type="entry name" value="Ran_GTPase-activating"/>
</dbReference>
<dbReference type="GO" id="GO:0005085">
    <property type="term" value="F:guanyl-nucleotide exchange factor activity"/>
    <property type="evidence" value="ECO:0007669"/>
    <property type="project" value="TreeGrafter"/>
</dbReference>
<evidence type="ECO:0000256" key="1">
    <source>
        <dbReference type="SAM" id="MobiDB-lite"/>
    </source>
</evidence>
<dbReference type="KEGG" id="bbae:FRD01_06065"/>
<proteinExistence type="predicted"/>
<evidence type="ECO:0008006" key="5">
    <source>
        <dbReference type="Google" id="ProtNLM"/>
    </source>
</evidence>
<dbReference type="SUPFAM" id="SSF50985">
    <property type="entry name" value="RCC1/BLIP-II"/>
    <property type="match status" value="2"/>
</dbReference>
<evidence type="ECO:0000256" key="2">
    <source>
        <dbReference type="SAM" id="SignalP"/>
    </source>
</evidence>
<feature type="compositionally biased region" description="Acidic residues" evidence="1">
    <location>
        <begin position="47"/>
        <end position="60"/>
    </location>
</feature>
<reference evidence="3 4" key="1">
    <citation type="submission" date="2019-08" db="EMBL/GenBank/DDBJ databases">
        <authorList>
            <person name="Liang Q."/>
        </authorList>
    </citation>
    <scope>NUCLEOTIDE SEQUENCE [LARGE SCALE GENOMIC DNA]</scope>
    <source>
        <strain evidence="3 4">V1718</strain>
    </source>
</reference>
<dbReference type="InterPro" id="IPR000408">
    <property type="entry name" value="Reg_chr_condens"/>
</dbReference>
<evidence type="ECO:0000313" key="4">
    <source>
        <dbReference type="Proteomes" id="UP000321595"/>
    </source>
</evidence>
<dbReference type="PRINTS" id="PR00633">
    <property type="entry name" value="RCCNDNSATION"/>
</dbReference>
<accession>A0A5B8XLT7</accession>
<feature type="chain" id="PRO_5022759378" description="BNR repeat domain protein" evidence="2">
    <location>
        <begin position="33"/>
        <end position="889"/>
    </location>
</feature>
<name>A0A5B8XLT7_9DELT</name>